<evidence type="ECO:0000313" key="4">
    <source>
        <dbReference type="EMBL" id="NDY55957.1"/>
    </source>
</evidence>
<feature type="domain" description="Response regulatory" evidence="3">
    <location>
        <begin position="1"/>
        <end position="115"/>
    </location>
</feature>
<evidence type="ECO:0000259" key="3">
    <source>
        <dbReference type="PROSITE" id="PS50110"/>
    </source>
</evidence>
<dbReference type="Proteomes" id="UP000469724">
    <property type="component" value="Unassembled WGS sequence"/>
</dbReference>
<dbReference type="Pfam" id="PF00072">
    <property type="entry name" value="Response_reg"/>
    <property type="match status" value="1"/>
</dbReference>
<proteinExistence type="predicted"/>
<dbReference type="InterPro" id="IPR050595">
    <property type="entry name" value="Bact_response_regulator"/>
</dbReference>
<protein>
    <submittedName>
        <fullName evidence="4">Response regulator transcription factor</fullName>
    </submittedName>
</protein>
<name>A0A7K3NIN5_9BACT</name>
<dbReference type="SUPFAM" id="SSF52172">
    <property type="entry name" value="CheY-like"/>
    <property type="match status" value="1"/>
</dbReference>
<dbReference type="Gene3D" id="3.40.50.2300">
    <property type="match status" value="1"/>
</dbReference>
<gene>
    <name evidence="4" type="ORF">G3N56_04260</name>
</gene>
<evidence type="ECO:0000256" key="2">
    <source>
        <dbReference type="PROSITE-ProRule" id="PRU00169"/>
    </source>
</evidence>
<organism evidence="4 5">
    <name type="scientific">Desulfolutivibrio sulfodismutans</name>
    <dbReference type="NCBI Taxonomy" id="63561"/>
    <lineage>
        <taxon>Bacteria</taxon>
        <taxon>Pseudomonadati</taxon>
        <taxon>Thermodesulfobacteriota</taxon>
        <taxon>Desulfovibrionia</taxon>
        <taxon>Desulfovibrionales</taxon>
        <taxon>Desulfovibrionaceae</taxon>
        <taxon>Desulfolutivibrio</taxon>
    </lineage>
</organism>
<sequence>MLIVDSDPLALAYHTHILSRHFCVATAQNAAEALNRLRQNGPFSVVVSDLFLPSPDGRSFLSKVRRLCPDIVHIVLADNPTPETIMNVINNNTIFGFFCKSAPPTKVIRKIRAALELHRQQTSLPLPYTRDVLSQEERSFLNELACSRPC</sequence>
<evidence type="ECO:0000256" key="1">
    <source>
        <dbReference type="ARBA" id="ARBA00022553"/>
    </source>
</evidence>
<dbReference type="InterPro" id="IPR001789">
    <property type="entry name" value="Sig_transdc_resp-reg_receiver"/>
</dbReference>
<dbReference type="PANTHER" id="PTHR44591:SF3">
    <property type="entry name" value="RESPONSE REGULATORY DOMAIN-CONTAINING PROTEIN"/>
    <property type="match status" value="1"/>
</dbReference>
<dbReference type="InterPro" id="IPR011006">
    <property type="entry name" value="CheY-like_superfamily"/>
</dbReference>
<feature type="modified residue" description="4-aspartylphosphate" evidence="2">
    <location>
        <position position="49"/>
    </location>
</feature>
<dbReference type="GO" id="GO:0000160">
    <property type="term" value="P:phosphorelay signal transduction system"/>
    <property type="evidence" value="ECO:0007669"/>
    <property type="project" value="InterPro"/>
</dbReference>
<reference evidence="4 5" key="1">
    <citation type="submission" date="2020-02" db="EMBL/GenBank/DDBJ databases">
        <title>Comparative genomics of sulfur disproportionating microorganisms.</title>
        <authorList>
            <person name="Ward L.M."/>
            <person name="Bertran E."/>
            <person name="Johnston D.T."/>
        </authorList>
    </citation>
    <scope>NUCLEOTIDE SEQUENCE [LARGE SCALE GENOMIC DNA]</scope>
    <source>
        <strain evidence="4 5">DSM 3696</strain>
    </source>
</reference>
<dbReference type="RefSeq" id="WP_163301008.1">
    <property type="nucleotide sequence ID" value="NZ_JAAGRQ010000011.1"/>
</dbReference>
<dbReference type="AlphaFoldDB" id="A0A7K3NIN5"/>
<keyword evidence="1 2" id="KW-0597">Phosphoprotein</keyword>
<dbReference type="EMBL" id="JAAGRQ010000011">
    <property type="protein sequence ID" value="NDY55957.1"/>
    <property type="molecule type" value="Genomic_DNA"/>
</dbReference>
<keyword evidence="5" id="KW-1185">Reference proteome</keyword>
<comment type="caution">
    <text evidence="4">The sequence shown here is derived from an EMBL/GenBank/DDBJ whole genome shotgun (WGS) entry which is preliminary data.</text>
</comment>
<dbReference type="PANTHER" id="PTHR44591">
    <property type="entry name" value="STRESS RESPONSE REGULATOR PROTEIN 1"/>
    <property type="match status" value="1"/>
</dbReference>
<dbReference type="PROSITE" id="PS50110">
    <property type="entry name" value="RESPONSE_REGULATORY"/>
    <property type="match status" value="1"/>
</dbReference>
<evidence type="ECO:0000313" key="5">
    <source>
        <dbReference type="Proteomes" id="UP000469724"/>
    </source>
</evidence>
<accession>A0A7K3NIN5</accession>
<dbReference type="SMART" id="SM00448">
    <property type="entry name" value="REC"/>
    <property type="match status" value="1"/>
</dbReference>